<keyword evidence="1" id="KW-1185">Reference proteome</keyword>
<evidence type="ECO:0000313" key="2">
    <source>
        <dbReference type="WBParaSite" id="PgB12X_g050_t04"/>
    </source>
</evidence>
<proteinExistence type="predicted"/>
<protein>
    <submittedName>
        <fullName evidence="2">Ovule protein</fullName>
    </submittedName>
</protein>
<dbReference type="WBParaSite" id="PgB12X_g050_t04">
    <property type="protein sequence ID" value="PgB12X_g050_t04"/>
    <property type="gene ID" value="PgB12X_g050"/>
</dbReference>
<accession>A0A914ZPJ2</accession>
<evidence type="ECO:0000313" key="1">
    <source>
        <dbReference type="Proteomes" id="UP000887569"/>
    </source>
</evidence>
<organism evidence="1 2">
    <name type="scientific">Parascaris univalens</name>
    <name type="common">Nematode worm</name>
    <dbReference type="NCBI Taxonomy" id="6257"/>
    <lineage>
        <taxon>Eukaryota</taxon>
        <taxon>Metazoa</taxon>
        <taxon>Ecdysozoa</taxon>
        <taxon>Nematoda</taxon>
        <taxon>Chromadorea</taxon>
        <taxon>Rhabditida</taxon>
        <taxon>Spirurina</taxon>
        <taxon>Ascaridomorpha</taxon>
        <taxon>Ascaridoidea</taxon>
        <taxon>Ascarididae</taxon>
        <taxon>Parascaris</taxon>
    </lineage>
</organism>
<dbReference type="Proteomes" id="UP000887569">
    <property type="component" value="Unplaced"/>
</dbReference>
<sequence>MSGLEHQFYINRIKCSKLVFGIHFSFLLKLVPYFGDCRMLLWRTTVQQFTFALIDFGNMCSSLPDNISLHLYFCSCVTQTH</sequence>
<name>A0A914ZPJ2_PARUN</name>
<reference evidence="2" key="1">
    <citation type="submission" date="2022-11" db="UniProtKB">
        <authorList>
            <consortium name="WormBaseParasite"/>
        </authorList>
    </citation>
    <scope>IDENTIFICATION</scope>
</reference>
<dbReference type="AlphaFoldDB" id="A0A914ZPJ2"/>